<organism evidence="2 3">
    <name type="scientific">Mycoplasma haemofelis (strain Ohio2)</name>
    <dbReference type="NCBI Taxonomy" id="859194"/>
    <lineage>
        <taxon>Bacteria</taxon>
        <taxon>Bacillati</taxon>
        <taxon>Mycoplasmatota</taxon>
        <taxon>Mollicutes</taxon>
        <taxon>Mycoplasmataceae</taxon>
        <taxon>Mycoplasma</taxon>
    </lineage>
</organism>
<dbReference type="BioCyc" id="MHAE859194:G1GR7-1262-MONOMER"/>
<keyword evidence="1" id="KW-1133">Transmembrane helix</keyword>
<sequence length="142" mass="16236">MDSSTVINSLFGILGAGAIGSTSFMGYTFFKEMHKTEEYRRSLLSVAELLAKDKTKVLLNRSDGIAHQDWKTAWNHYREKNNSVSKAGEDPLKVTNFVSKKGEESVLEDFLNRCDLESKRWVSSDKDTPYINVFKWCTKDKK</sequence>
<reference key="2">
    <citation type="submission" date="2011-05" db="EMBL/GenBank/DDBJ databases">
        <title>The Genome of Mycoplasma haemofelis Strain Ohio2, a pathogenic hemoplasma of the cat.</title>
        <authorList>
            <person name="Santos A.P."/>
            <person name="Guimaraes A.M.S."/>
            <person name="SanMiguel P.J."/>
            <person name="Martin S.W."/>
            <person name="Messick J.B."/>
        </authorList>
    </citation>
    <scope>NUCLEOTIDE SEQUENCE</scope>
    <source>
        <strain>Ohio2</strain>
    </source>
</reference>
<evidence type="ECO:0000313" key="2">
    <source>
        <dbReference type="EMBL" id="AEG73507.1"/>
    </source>
</evidence>
<dbReference type="KEGG" id="mhf:MHF_1271"/>
<dbReference type="EMBL" id="CP002808">
    <property type="protein sequence ID" value="AEG73507.1"/>
    <property type="molecule type" value="Genomic_DNA"/>
</dbReference>
<accession>F6FFT9</accession>
<keyword evidence="1" id="KW-0812">Transmembrane</keyword>
<keyword evidence="1" id="KW-0472">Membrane</keyword>
<evidence type="ECO:0000313" key="3">
    <source>
        <dbReference type="Proteomes" id="UP000007952"/>
    </source>
</evidence>
<reference evidence="2 3" key="1">
    <citation type="journal article" date="2011" name="J. Bacteriol.">
        <title>Complete genome sequences of two hemotropic Mycoplasmas, Mycoplasma haemofelis strain Ohio2 and Mycoplasma suis strain Illinois.</title>
        <authorList>
            <person name="Messick J.B."/>
            <person name="Santos A.P."/>
            <person name="Guimaraes A.M."/>
        </authorList>
    </citation>
    <scope>NUCLEOTIDE SEQUENCE [LARGE SCALE GENOMIC DNA]</scope>
    <source>
        <strain evidence="2 3">Ohio2</strain>
    </source>
</reference>
<dbReference type="HOGENOM" id="CLU_149302_0_0_14"/>
<gene>
    <name evidence="2" type="ordered locus">MHF_1271</name>
</gene>
<protein>
    <submittedName>
        <fullName evidence="2">Uncharacterized protein</fullName>
    </submittedName>
</protein>
<dbReference type="STRING" id="859194.MHF_1271"/>
<dbReference type="AlphaFoldDB" id="F6FFT9"/>
<feature type="transmembrane region" description="Helical" evidence="1">
    <location>
        <begin position="6"/>
        <end position="30"/>
    </location>
</feature>
<dbReference type="Proteomes" id="UP000007952">
    <property type="component" value="Chromosome"/>
</dbReference>
<evidence type="ECO:0000256" key="1">
    <source>
        <dbReference type="SAM" id="Phobius"/>
    </source>
</evidence>
<proteinExistence type="predicted"/>
<name>F6FFT9_MYCHI</name>